<protein>
    <recommendedName>
        <fullName evidence="3">SprT-like domain-containing protein</fullName>
    </recommendedName>
</protein>
<evidence type="ECO:0000313" key="1">
    <source>
        <dbReference type="EMBL" id="POY35117.1"/>
    </source>
</evidence>
<comment type="caution">
    <text evidence="1">The sequence shown here is derived from an EMBL/GenBank/DDBJ whole genome shotgun (WGS) entry which is preliminary data.</text>
</comment>
<dbReference type="RefSeq" id="WP_103790383.1">
    <property type="nucleotide sequence ID" value="NZ_PQVF01000014.1"/>
</dbReference>
<dbReference type="Proteomes" id="UP000236893">
    <property type="component" value="Unassembled WGS sequence"/>
</dbReference>
<dbReference type="AlphaFoldDB" id="A0A2S4ZYQ1"/>
<evidence type="ECO:0000313" key="2">
    <source>
        <dbReference type="Proteomes" id="UP000236893"/>
    </source>
</evidence>
<accession>A0A2S4ZYQ1</accession>
<dbReference type="OrthoDB" id="710582at2"/>
<evidence type="ECO:0008006" key="3">
    <source>
        <dbReference type="Google" id="ProtNLM"/>
    </source>
</evidence>
<organism evidence="1 2">
    <name type="scientific">Solitalea longa</name>
    <dbReference type="NCBI Taxonomy" id="2079460"/>
    <lineage>
        <taxon>Bacteria</taxon>
        <taxon>Pseudomonadati</taxon>
        <taxon>Bacteroidota</taxon>
        <taxon>Sphingobacteriia</taxon>
        <taxon>Sphingobacteriales</taxon>
        <taxon>Sphingobacteriaceae</taxon>
        <taxon>Solitalea</taxon>
    </lineage>
</organism>
<gene>
    <name evidence="1" type="ORF">C3K47_17100</name>
</gene>
<keyword evidence="2" id="KW-1185">Reference proteome</keyword>
<name>A0A2S4ZYQ1_9SPHI</name>
<proteinExistence type="predicted"/>
<reference evidence="1 2" key="1">
    <citation type="submission" date="2018-01" db="EMBL/GenBank/DDBJ databases">
        <authorList>
            <person name="Gaut B.S."/>
            <person name="Morton B.R."/>
            <person name="Clegg M.T."/>
            <person name="Duvall M.R."/>
        </authorList>
    </citation>
    <scope>NUCLEOTIDE SEQUENCE [LARGE SCALE GENOMIC DNA]</scope>
    <source>
        <strain evidence="1 2">HR-AV</strain>
    </source>
</reference>
<sequence length="132" mass="14591">MPDSILGRYVSVNYGTYMIELNGNVLPNASKEMIATTIIHEALHAYMDYSGINNYFNDHDSMGAAYVDEMANALKELFPTLSYSDATALAWGGLHESMAWSQLVMKKPSLAQSTLNNIKQYIDKTKGTGCQP</sequence>
<dbReference type="EMBL" id="PQVF01000014">
    <property type="protein sequence ID" value="POY35117.1"/>
    <property type="molecule type" value="Genomic_DNA"/>
</dbReference>